<organism evidence="2 3">
    <name type="scientific">Allacma fusca</name>
    <dbReference type="NCBI Taxonomy" id="39272"/>
    <lineage>
        <taxon>Eukaryota</taxon>
        <taxon>Metazoa</taxon>
        <taxon>Ecdysozoa</taxon>
        <taxon>Arthropoda</taxon>
        <taxon>Hexapoda</taxon>
        <taxon>Collembola</taxon>
        <taxon>Symphypleona</taxon>
        <taxon>Sminthuridae</taxon>
        <taxon>Allacma</taxon>
    </lineage>
</organism>
<evidence type="ECO:0008006" key="4">
    <source>
        <dbReference type="Google" id="ProtNLM"/>
    </source>
</evidence>
<dbReference type="EMBL" id="CAJVCH010008136">
    <property type="protein sequence ID" value="CAG7662610.1"/>
    <property type="molecule type" value="Genomic_DNA"/>
</dbReference>
<keyword evidence="1" id="KW-0732">Signal</keyword>
<dbReference type="AlphaFoldDB" id="A0A8J2J3N4"/>
<evidence type="ECO:0000313" key="2">
    <source>
        <dbReference type="EMBL" id="CAG7662610.1"/>
    </source>
</evidence>
<keyword evidence="3" id="KW-1185">Reference proteome</keyword>
<accession>A0A8J2J3N4</accession>
<feature type="signal peptide" evidence="1">
    <location>
        <begin position="1"/>
        <end position="16"/>
    </location>
</feature>
<comment type="caution">
    <text evidence="2">The sequence shown here is derived from an EMBL/GenBank/DDBJ whole genome shotgun (WGS) entry which is preliminary data.</text>
</comment>
<reference evidence="2" key="1">
    <citation type="submission" date="2021-06" db="EMBL/GenBank/DDBJ databases">
        <authorList>
            <person name="Hodson N. C."/>
            <person name="Mongue J. A."/>
            <person name="Jaron S. K."/>
        </authorList>
    </citation>
    <scope>NUCLEOTIDE SEQUENCE</scope>
</reference>
<proteinExistence type="predicted"/>
<protein>
    <recommendedName>
        <fullName evidence="4">Tail fiber protein</fullName>
    </recommendedName>
</protein>
<feature type="chain" id="PRO_5035186980" description="Tail fiber protein" evidence="1">
    <location>
        <begin position="17"/>
        <end position="210"/>
    </location>
</feature>
<evidence type="ECO:0000256" key="1">
    <source>
        <dbReference type="SAM" id="SignalP"/>
    </source>
</evidence>
<dbReference type="Proteomes" id="UP000708208">
    <property type="component" value="Unassembled WGS sequence"/>
</dbReference>
<evidence type="ECO:0000313" key="3">
    <source>
        <dbReference type="Proteomes" id="UP000708208"/>
    </source>
</evidence>
<sequence>MIPILALFVTLAVVTAGQDYNGTRDFRSSPDISVFMNDFAKMKKTVLNEMKKMKLELVALRNFEQKTKDEMVNNGLPPVGFIYIQYGGQLDPRDVWKGGAWEDISPKYAGFFFRVEGGKSKSFGTTQDESMRSLKLEYQSPEQTRDQKIDSAVLTYSQHSSAAVSAGGYRGDWTGVKTSWYPTGSTYAARERDNEVRPINQAVRVWKRYA</sequence>
<gene>
    <name evidence="2" type="ORF">AFUS01_LOCUS1457</name>
</gene>
<name>A0A8J2J3N4_9HEXA</name>
<dbReference type="OrthoDB" id="6503162at2759"/>